<gene>
    <name evidence="3" type="ORF">KCTCHS21_09830</name>
</gene>
<dbReference type="RefSeq" id="WP_130605494.1">
    <property type="nucleotide sequence ID" value="NZ_AP019400.1"/>
</dbReference>
<dbReference type="PANTHER" id="PTHR43649:SF12">
    <property type="entry name" value="DIACETYLCHITOBIOSE BINDING PROTEIN DASA"/>
    <property type="match status" value="1"/>
</dbReference>
<feature type="signal peptide" evidence="2">
    <location>
        <begin position="1"/>
        <end position="22"/>
    </location>
</feature>
<dbReference type="OrthoDB" id="383937at2"/>
<organism evidence="3 4">
    <name type="scientific">Cohnella abietis</name>
    <dbReference type="NCBI Taxonomy" id="2507935"/>
    <lineage>
        <taxon>Bacteria</taxon>
        <taxon>Bacillati</taxon>
        <taxon>Bacillota</taxon>
        <taxon>Bacilli</taxon>
        <taxon>Bacillales</taxon>
        <taxon>Paenibacillaceae</taxon>
        <taxon>Cohnella</taxon>
    </lineage>
</organism>
<dbReference type="KEGG" id="cohn:KCTCHS21_09830"/>
<protein>
    <submittedName>
        <fullName evidence="3">Sugar ABC transporter substrate-binding protein</fullName>
    </submittedName>
</protein>
<feature type="chain" id="PRO_5039429209" evidence="2">
    <location>
        <begin position="23"/>
        <end position="468"/>
    </location>
</feature>
<dbReference type="AlphaFoldDB" id="A0A3T1D0H4"/>
<keyword evidence="4" id="KW-1185">Reference proteome</keyword>
<proteinExistence type="predicted"/>
<sequence>MMGKKTSIILLSSMVVLSSALSACSSNKATSPNSTDATSTQSADPSQSKEVVTIRVQMGDGELTKEQIQEFNDSHPNIKVERVDADYNKLMAMVAANNAPDIIRVTGANELPSYVLRGLALNLTSYFESSEVFKKDDLLPIVDVFKFNGTTQGQGDMYGVPKDWSPDFTIFYNKKLFQEAGIPLPSATEPLTWDQIFDYAGKLTKKDGDKITQHGFLNFLGYGGAGDITPTQETLILQLQQQGKSLFDEQGKANFNSPEAIAILKQWVDAVKAGYGQSPLNPAVEWSPILFSDSKVGMIMAGYFLSNFFKENEKSKDHLSDFALMPTPVMAGGTQISATGAATGGIIYSKTKHPKEAWEVFEWYFGGKPADDRAKSGNGLPIFNSKMALLPQNNDFEKQSYEVVQNELKHLQPLKFNNFISAQGMQKIFEKLIVPVYFDKDTLESALEKMNTDANLLIQEGKEIAGVK</sequence>
<dbReference type="PANTHER" id="PTHR43649">
    <property type="entry name" value="ARABINOSE-BINDING PROTEIN-RELATED"/>
    <property type="match status" value="1"/>
</dbReference>
<dbReference type="Proteomes" id="UP000289856">
    <property type="component" value="Chromosome"/>
</dbReference>
<accession>A0A3T1D0H4</accession>
<keyword evidence="2" id="KW-0732">Signal</keyword>
<evidence type="ECO:0000256" key="1">
    <source>
        <dbReference type="SAM" id="MobiDB-lite"/>
    </source>
</evidence>
<dbReference type="InterPro" id="IPR006059">
    <property type="entry name" value="SBP"/>
</dbReference>
<dbReference type="EMBL" id="AP019400">
    <property type="protein sequence ID" value="BBI31584.1"/>
    <property type="molecule type" value="Genomic_DNA"/>
</dbReference>
<dbReference type="PROSITE" id="PS51257">
    <property type="entry name" value="PROKAR_LIPOPROTEIN"/>
    <property type="match status" value="1"/>
</dbReference>
<dbReference type="InterPro" id="IPR050490">
    <property type="entry name" value="Bact_solute-bd_prot1"/>
</dbReference>
<feature type="compositionally biased region" description="Polar residues" evidence="1">
    <location>
        <begin position="27"/>
        <end position="50"/>
    </location>
</feature>
<reference evidence="3 4" key="1">
    <citation type="submission" date="2019-01" db="EMBL/GenBank/DDBJ databases">
        <title>Complete genome sequence of Cohnella hallensis HS21 isolated from Korean fir (Abies koreana) rhizospheric soil.</title>
        <authorList>
            <person name="Jiang L."/>
            <person name="Kang S.W."/>
            <person name="Kim S."/>
            <person name="Jung J."/>
            <person name="Kim C.Y."/>
            <person name="Kim D.H."/>
            <person name="Kim S.W."/>
            <person name="Lee J."/>
        </authorList>
    </citation>
    <scope>NUCLEOTIDE SEQUENCE [LARGE SCALE GENOMIC DNA]</scope>
    <source>
        <strain evidence="3 4">HS21</strain>
    </source>
</reference>
<evidence type="ECO:0000313" key="3">
    <source>
        <dbReference type="EMBL" id="BBI31584.1"/>
    </source>
</evidence>
<evidence type="ECO:0000313" key="4">
    <source>
        <dbReference type="Proteomes" id="UP000289856"/>
    </source>
</evidence>
<feature type="region of interest" description="Disordered" evidence="1">
    <location>
        <begin position="26"/>
        <end position="51"/>
    </location>
</feature>
<dbReference type="Gene3D" id="3.40.190.10">
    <property type="entry name" value="Periplasmic binding protein-like II"/>
    <property type="match status" value="1"/>
</dbReference>
<dbReference type="SUPFAM" id="SSF53850">
    <property type="entry name" value="Periplasmic binding protein-like II"/>
    <property type="match status" value="1"/>
</dbReference>
<name>A0A3T1D0H4_9BACL</name>
<dbReference type="Pfam" id="PF01547">
    <property type="entry name" value="SBP_bac_1"/>
    <property type="match status" value="1"/>
</dbReference>
<evidence type="ECO:0000256" key="2">
    <source>
        <dbReference type="SAM" id="SignalP"/>
    </source>
</evidence>